<sequence length="393" mass="46380">MYASEQCRVIREMLVYLANVVGVYMPKNSGFHVRFTYVIILSLIWNVMFINGIYQSLNDAYKLLHALFPVTLIMAFTGRAINIVYRKSESLDKELHEKSEKFYQKYENNKNFKSLMTKRSQESSKYTKILIYAIFCVYNMPAMNSFMEFLFKGEKFLFVNNFLPYTDAQTNFGFWLNFILLVSMQPFCVISLVIFDAIFLFYGYQTVPRCDIICEKLKILAEKIHKSDENSIFDNTKQRNEIESFKIQLIEIINEHQDFNEYIKFFIYTTEISCFTTTIFNAISIGMSITLSFKVSVSIGISFGLLLILECFSSCYIGSKISSQKKRILDQLLYFPWQNLCQIDRKIFFQFICVAQATSEYEIPMIKKISMKKFKDIILTSYTYFNYCWNFMK</sequence>
<keyword evidence="5 10" id="KW-0552">Olfaction</keyword>
<keyword evidence="9 10" id="KW-0807">Transducer</keyword>
<keyword evidence="7 10" id="KW-0472">Membrane</keyword>
<dbReference type="GO" id="GO:0005886">
    <property type="term" value="C:plasma membrane"/>
    <property type="evidence" value="ECO:0007669"/>
    <property type="project" value="UniProtKB-SubCell"/>
</dbReference>
<keyword evidence="2" id="KW-1003">Cell membrane</keyword>
<keyword evidence="6 10" id="KW-1133">Transmembrane helix</keyword>
<comment type="caution">
    <text evidence="10">Lacks conserved residue(s) required for the propagation of feature annotation.</text>
</comment>
<keyword evidence="12" id="KW-1185">Reference proteome</keyword>
<keyword evidence="4 10" id="KW-0812">Transmembrane</keyword>
<evidence type="ECO:0000256" key="8">
    <source>
        <dbReference type="ARBA" id="ARBA00023170"/>
    </source>
</evidence>
<evidence type="ECO:0000256" key="1">
    <source>
        <dbReference type="ARBA" id="ARBA00004651"/>
    </source>
</evidence>
<gene>
    <name evidence="11" type="ORF">PVAND_014482</name>
</gene>
<keyword evidence="8 10" id="KW-0675">Receptor</keyword>
<dbReference type="GO" id="GO:0004984">
    <property type="term" value="F:olfactory receptor activity"/>
    <property type="evidence" value="ECO:0007669"/>
    <property type="project" value="InterPro"/>
</dbReference>
<evidence type="ECO:0000256" key="2">
    <source>
        <dbReference type="ARBA" id="ARBA00022475"/>
    </source>
</evidence>
<dbReference type="GO" id="GO:0005549">
    <property type="term" value="F:odorant binding"/>
    <property type="evidence" value="ECO:0007669"/>
    <property type="project" value="InterPro"/>
</dbReference>
<dbReference type="PANTHER" id="PTHR21137:SF35">
    <property type="entry name" value="ODORANT RECEPTOR 19A-RELATED"/>
    <property type="match status" value="1"/>
</dbReference>
<dbReference type="InterPro" id="IPR004117">
    <property type="entry name" value="7tm6_olfct_rcpt"/>
</dbReference>
<dbReference type="GO" id="GO:0007165">
    <property type="term" value="P:signal transduction"/>
    <property type="evidence" value="ECO:0007669"/>
    <property type="project" value="UniProtKB-KW"/>
</dbReference>
<evidence type="ECO:0000256" key="7">
    <source>
        <dbReference type="ARBA" id="ARBA00023136"/>
    </source>
</evidence>
<evidence type="ECO:0000256" key="9">
    <source>
        <dbReference type="ARBA" id="ARBA00023224"/>
    </source>
</evidence>
<dbReference type="AlphaFoldDB" id="A0A9J6B9W9"/>
<reference evidence="11" key="1">
    <citation type="submission" date="2021-03" db="EMBL/GenBank/DDBJ databases">
        <title>Chromosome level genome of the anhydrobiotic midge Polypedilum vanderplanki.</title>
        <authorList>
            <person name="Yoshida Y."/>
            <person name="Kikawada T."/>
            <person name="Gusev O."/>
        </authorList>
    </citation>
    <scope>NUCLEOTIDE SEQUENCE</scope>
    <source>
        <strain evidence="11">NIAS01</strain>
        <tissue evidence="11">Whole body or cell culture</tissue>
    </source>
</reference>
<accession>A0A9J6B9W9</accession>
<dbReference type="PANTHER" id="PTHR21137">
    <property type="entry name" value="ODORANT RECEPTOR"/>
    <property type="match status" value="1"/>
</dbReference>
<feature type="transmembrane region" description="Helical" evidence="10">
    <location>
        <begin position="129"/>
        <end position="152"/>
    </location>
</feature>
<proteinExistence type="inferred from homology"/>
<feature type="transmembrane region" description="Helical" evidence="10">
    <location>
        <begin position="295"/>
        <end position="317"/>
    </location>
</feature>
<protein>
    <recommendedName>
        <fullName evidence="10">Odorant receptor</fullName>
    </recommendedName>
</protein>
<comment type="similarity">
    <text evidence="10">Belongs to the insect chemoreceptor superfamily. Heteromeric odorant receptor channel (TC 1.A.69) family.</text>
</comment>
<dbReference type="EMBL" id="JADBJN010000004">
    <property type="protein sequence ID" value="KAG5666455.1"/>
    <property type="molecule type" value="Genomic_DNA"/>
</dbReference>
<name>A0A9J6B9W9_POLVA</name>
<evidence type="ECO:0000256" key="4">
    <source>
        <dbReference type="ARBA" id="ARBA00022692"/>
    </source>
</evidence>
<comment type="subcellular location">
    <subcellularLocation>
        <location evidence="1 10">Cell membrane</location>
        <topology evidence="1 10">Multi-pass membrane protein</topology>
    </subcellularLocation>
</comment>
<dbReference type="Proteomes" id="UP001107558">
    <property type="component" value="Chromosome 4"/>
</dbReference>
<feature type="transmembrane region" description="Helical" evidence="10">
    <location>
        <begin position="35"/>
        <end position="54"/>
    </location>
</feature>
<feature type="transmembrane region" description="Helical" evidence="10">
    <location>
        <begin position="66"/>
        <end position="85"/>
    </location>
</feature>
<comment type="caution">
    <text evidence="11">The sequence shown here is derived from an EMBL/GenBank/DDBJ whole genome shotgun (WGS) entry which is preliminary data.</text>
</comment>
<organism evidence="11 12">
    <name type="scientific">Polypedilum vanderplanki</name>
    <name type="common">Sleeping chironomid midge</name>
    <dbReference type="NCBI Taxonomy" id="319348"/>
    <lineage>
        <taxon>Eukaryota</taxon>
        <taxon>Metazoa</taxon>
        <taxon>Ecdysozoa</taxon>
        <taxon>Arthropoda</taxon>
        <taxon>Hexapoda</taxon>
        <taxon>Insecta</taxon>
        <taxon>Pterygota</taxon>
        <taxon>Neoptera</taxon>
        <taxon>Endopterygota</taxon>
        <taxon>Diptera</taxon>
        <taxon>Nematocera</taxon>
        <taxon>Chironomoidea</taxon>
        <taxon>Chironomidae</taxon>
        <taxon>Chironominae</taxon>
        <taxon>Polypedilum</taxon>
        <taxon>Polypedilum</taxon>
    </lineage>
</organism>
<keyword evidence="3 10" id="KW-0716">Sensory transduction</keyword>
<evidence type="ECO:0000256" key="5">
    <source>
        <dbReference type="ARBA" id="ARBA00022725"/>
    </source>
</evidence>
<evidence type="ECO:0000256" key="10">
    <source>
        <dbReference type="RuleBase" id="RU351113"/>
    </source>
</evidence>
<feature type="transmembrane region" description="Helical" evidence="10">
    <location>
        <begin position="172"/>
        <end position="202"/>
    </location>
</feature>
<evidence type="ECO:0000256" key="6">
    <source>
        <dbReference type="ARBA" id="ARBA00022989"/>
    </source>
</evidence>
<evidence type="ECO:0000313" key="11">
    <source>
        <dbReference type="EMBL" id="KAG5666455.1"/>
    </source>
</evidence>
<dbReference type="Pfam" id="PF02949">
    <property type="entry name" value="7tm_6"/>
    <property type="match status" value="1"/>
</dbReference>
<evidence type="ECO:0000313" key="12">
    <source>
        <dbReference type="Proteomes" id="UP001107558"/>
    </source>
</evidence>
<feature type="transmembrane region" description="Helical" evidence="10">
    <location>
        <begin position="265"/>
        <end position="289"/>
    </location>
</feature>
<evidence type="ECO:0000256" key="3">
    <source>
        <dbReference type="ARBA" id="ARBA00022606"/>
    </source>
</evidence>